<keyword evidence="3 7" id="KW-0479">Metal-binding</keyword>
<comment type="function">
    <text evidence="7">Single strand-specific metallo-endoribonuclease involved in late-stage 70S ribosome quality control and in maturation of the 3' terminus of the 16S rRNA.</text>
</comment>
<evidence type="ECO:0000256" key="3">
    <source>
        <dbReference type="ARBA" id="ARBA00022723"/>
    </source>
</evidence>
<gene>
    <name evidence="7 8" type="primary">ybeY</name>
    <name evidence="8" type="ORF">ACFS1K_00200</name>
</gene>
<evidence type="ECO:0000256" key="5">
    <source>
        <dbReference type="ARBA" id="ARBA00022801"/>
    </source>
</evidence>
<evidence type="ECO:0000313" key="8">
    <source>
        <dbReference type="EMBL" id="MFD2788174.1"/>
    </source>
</evidence>
<dbReference type="EMBL" id="JBHUOK010000001">
    <property type="protein sequence ID" value="MFD2788174.1"/>
    <property type="molecule type" value="Genomic_DNA"/>
</dbReference>
<dbReference type="Gene3D" id="3.40.390.30">
    <property type="entry name" value="Metalloproteases ('zincins'), catalytic domain"/>
    <property type="match status" value="1"/>
</dbReference>
<sequence length="140" mass="16655">MIDYHYLTDFEIKEEAEYTDWIHRIITSENGLQRQLDFIFCSDEYLLKINQDYLQHDTFTDIITFPYGDDQGIIAGDIFISVDRVKENAQTFEVNFDSEMRRVIAHGLLHLLGFGDKSDQEAKKMREKENEKLKMFHVEH</sequence>
<dbReference type="InterPro" id="IPR023091">
    <property type="entry name" value="MetalPrtase_cat_dom_sf_prd"/>
</dbReference>
<evidence type="ECO:0000313" key="9">
    <source>
        <dbReference type="Proteomes" id="UP001597532"/>
    </source>
</evidence>
<comment type="cofactor">
    <cofactor evidence="7">
        <name>Zn(2+)</name>
        <dbReference type="ChEBI" id="CHEBI:29105"/>
    </cofactor>
    <text evidence="7">Binds 1 zinc ion.</text>
</comment>
<keyword evidence="5 7" id="KW-0378">Hydrolase</keyword>
<keyword evidence="4 7" id="KW-0255">Endonuclease</keyword>
<protein>
    <recommendedName>
        <fullName evidence="7">Endoribonuclease YbeY</fullName>
        <ecNumber evidence="7">3.1.-.-</ecNumber>
    </recommendedName>
</protein>
<dbReference type="InterPro" id="IPR002036">
    <property type="entry name" value="YbeY"/>
</dbReference>
<keyword evidence="9" id="KW-1185">Reference proteome</keyword>
<proteinExistence type="inferred from homology"/>
<evidence type="ECO:0000256" key="1">
    <source>
        <dbReference type="ARBA" id="ARBA00010875"/>
    </source>
</evidence>
<feature type="binding site" evidence="7">
    <location>
        <position position="116"/>
    </location>
    <ligand>
        <name>Zn(2+)</name>
        <dbReference type="ChEBI" id="CHEBI:29105"/>
        <note>catalytic</note>
    </ligand>
</feature>
<dbReference type="RefSeq" id="WP_251807428.1">
    <property type="nucleotide sequence ID" value="NZ_CP166679.1"/>
</dbReference>
<dbReference type="Proteomes" id="UP001597532">
    <property type="component" value="Unassembled WGS sequence"/>
</dbReference>
<keyword evidence="7" id="KW-0690">Ribosome biogenesis</keyword>
<evidence type="ECO:0000256" key="4">
    <source>
        <dbReference type="ARBA" id="ARBA00022759"/>
    </source>
</evidence>
<keyword evidence="2 7" id="KW-0540">Nuclease</keyword>
<comment type="subcellular location">
    <subcellularLocation>
        <location evidence="7">Cytoplasm</location>
    </subcellularLocation>
</comment>
<comment type="caution">
    <text evidence="8">The sequence shown here is derived from an EMBL/GenBank/DDBJ whole genome shotgun (WGS) entry which is preliminary data.</text>
</comment>
<evidence type="ECO:0000256" key="7">
    <source>
        <dbReference type="HAMAP-Rule" id="MF_00009"/>
    </source>
</evidence>
<feature type="binding site" evidence="7">
    <location>
        <position position="106"/>
    </location>
    <ligand>
        <name>Zn(2+)</name>
        <dbReference type="ChEBI" id="CHEBI:29105"/>
        <note>catalytic</note>
    </ligand>
</feature>
<evidence type="ECO:0000256" key="2">
    <source>
        <dbReference type="ARBA" id="ARBA00022722"/>
    </source>
</evidence>
<dbReference type="EC" id="3.1.-.-" evidence="7"/>
<dbReference type="PANTHER" id="PTHR46986">
    <property type="entry name" value="ENDORIBONUCLEASE YBEY, CHLOROPLASTIC"/>
    <property type="match status" value="1"/>
</dbReference>
<accession>A0ABW5VB55</accession>
<keyword evidence="7" id="KW-0963">Cytoplasm</keyword>
<evidence type="ECO:0000256" key="6">
    <source>
        <dbReference type="ARBA" id="ARBA00022833"/>
    </source>
</evidence>
<reference evidence="9" key="1">
    <citation type="journal article" date="2019" name="Int. J. Syst. Evol. Microbiol.">
        <title>The Global Catalogue of Microorganisms (GCM) 10K type strain sequencing project: providing services to taxonomists for standard genome sequencing and annotation.</title>
        <authorList>
            <consortium name="The Broad Institute Genomics Platform"/>
            <consortium name="The Broad Institute Genome Sequencing Center for Infectious Disease"/>
            <person name="Wu L."/>
            <person name="Ma J."/>
        </authorList>
    </citation>
    <scope>NUCLEOTIDE SEQUENCE [LARGE SCALE GENOMIC DNA]</scope>
    <source>
        <strain evidence="9">KCTC 52924</strain>
    </source>
</reference>
<dbReference type="HAMAP" id="MF_00009">
    <property type="entry name" value="Endoribonucl_YbeY"/>
    <property type="match status" value="1"/>
</dbReference>
<keyword evidence="6 7" id="KW-0862">Zinc</keyword>
<dbReference type="NCBIfam" id="TIGR00043">
    <property type="entry name" value="rRNA maturation RNase YbeY"/>
    <property type="match status" value="1"/>
</dbReference>
<feature type="binding site" evidence="7">
    <location>
        <position position="110"/>
    </location>
    <ligand>
        <name>Zn(2+)</name>
        <dbReference type="ChEBI" id="CHEBI:29105"/>
        <note>catalytic</note>
    </ligand>
</feature>
<organism evidence="8 9">
    <name type="scientific">Arenibacter antarcticus</name>
    <dbReference type="NCBI Taxonomy" id="2040469"/>
    <lineage>
        <taxon>Bacteria</taxon>
        <taxon>Pseudomonadati</taxon>
        <taxon>Bacteroidota</taxon>
        <taxon>Flavobacteriia</taxon>
        <taxon>Flavobacteriales</taxon>
        <taxon>Flavobacteriaceae</taxon>
        <taxon>Arenibacter</taxon>
    </lineage>
</organism>
<name>A0ABW5VB55_9FLAO</name>
<dbReference type="PANTHER" id="PTHR46986:SF1">
    <property type="entry name" value="ENDORIBONUCLEASE YBEY, CHLOROPLASTIC"/>
    <property type="match status" value="1"/>
</dbReference>
<comment type="similarity">
    <text evidence="1 7">Belongs to the endoribonuclease YbeY family.</text>
</comment>
<keyword evidence="7" id="KW-0698">rRNA processing</keyword>
<dbReference type="Pfam" id="PF02130">
    <property type="entry name" value="YbeY"/>
    <property type="match status" value="1"/>
</dbReference>
<dbReference type="PROSITE" id="PS01306">
    <property type="entry name" value="UPF0054"/>
    <property type="match status" value="1"/>
</dbReference>
<dbReference type="SUPFAM" id="SSF55486">
    <property type="entry name" value="Metalloproteases ('zincins'), catalytic domain"/>
    <property type="match status" value="1"/>
</dbReference>
<dbReference type="InterPro" id="IPR020549">
    <property type="entry name" value="YbeY_CS"/>
</dbReference>